<keyword evidence="2" id="KW-1185">Reference proteome</keyword>
<accession>A0AAW0LAC1</accession>
<dbReference type="EMBL" id="PKMF04000135">
    <property type="protein sequence ID" value="KAK7847808.1"/>
    <property type="molecule type" value="Genomic_DNA"/>
</dbReference>
<protein>
    <submittedName>
        <fullName evidence="1">Uncharacterized protein</fullName>
    </submittedName>
</protein>
<sequence>MGQIPNQKHLSKFNPSKSRPILVLIHRNGGTRRVFVISNKINHAMIGISLARCLCKWCRLGLHEWWRFAMQDWLGMWGQK</sequence>
<reference evidence="1 2" key="1">
    <citation type="journal article" date="2018" name="Sci. Data">
        <title>The draft genome sequence of cork oak.</title>
        <authorList>
            <person name="Ramos A.M."/>
            <person name="Usie A."/>
            <person name="Barbosa P."/>
            <person name="Barros P.M."/>
            <person name="Capote T."/>
            <person name="Chaves I."/>
            <person name="Simoes F."/>
            <person name="Abreu I."/>
            <person name="Carrasquinho I."/>
            <person name="Faro C."/>
            <person name="Guimaraes J.B."/>
            <person name="Mendonca D."/>
            <person name="Nobrega F."/>
            <person name="Rodrigues L."/>
            <person name="Saibo N.J.M."/>
            <person name="Varela M.C."/>
            <person name="Egas C."/>
            <person name="Matos J."/>
            <person name="Miguel C.M."/>
            <person name="Oliveira M.M."/>
            <person name="Ricardo C.P."/>
            <person name="Goncalves S."/>
        </authorList>
    </citation>
    <scope>NUCLEOTIDE SEQUENCE [LARGE SCALE GENOMIC DNA]</scope>
    <source>
        <strain evidence="2">cv. HL8</strain>
    </source>
</reference>
<evidence type="ECO:0000313" key="2">
    <source>
        <dbReference type="Proteomes" id="UP000237347"/>
    </source>
</evidence>
<dbReference type="Proteomes" id="UP000237347">
    <property type="component" value="Unassembled WGS sequence"/>
</dbReference>
<organism evidence="1 2">
    <name type="scientific">Quercus suber</name>
    <name type="common">Cork oak</name>
    <dbReference type="NCBI Taxonomy" id="58331"/>
    <lineage>
        <taxon>Eukaryota</taxon>
        <taxon>Viridiplantae</taxon>
        <taxon>Streptophyta</taxon>
        <taxon>Embryophyta</taxon>
        <taxon>Tracheophyta</taxon>
        <taxon>Spermatophyta</taxon>
        <taxon>Magnoliopsida</taxon>
        <taxon>eudicotyledons</taxon>
        <taxon>Gunneridae</taxon>
        <taxon>Pentapetalae</taxon>
        <taxon>rosids</taxon>
        <taxon>fabids</taxon>
        <taxon>Fagales</taxon>
        <taxon>Fagaceae</taxon>
        <taxon>Quercus</taxon>
    </lineage>
</organism>
<name>A0AAW0LAC1_QUESU</name>
<evidence type="ECO:0000313" key="1">
    <source>
        <dbReference type="EMBL" id="KAK7847808.1"/>
    </source>
</evidence>
<dbReference type="AlphaFoldDB" id="A0AAW0LAC1"/>
<comment type="caution">
    <text evidence="1">The sequence shown here is derived from an EMBL/GenBank/DDBJ whole genome shotgun (WGS) entry which is preliminary data.</text>
</comment>
<gene>
    <name evidence="1" type="ORF">CFP56_006159</name>
</gene>
<proteinExistence type="predicted"/>